<dbReference type="InterPro" id="IPR020568">
    <property type="entry name" value="Ribosomal_Su5_D2-typ_SF"/>
</dbReference>
<dbReference type="SUPFAM" id="SSF54211">
    <property type="entry name" value="Ribosomal protein S5 domain 2-like"/>
    <property type="match status" value="1"/>
</dbReference>
<proteinExistence type="predicted"/>
<organism evidence="4 5">
    <name type="scientific">Luteococcus peritonei</name>
    <dbReference type="NCBI Taxonomy" id="88874"/>
    <lineage>
        <taxon>Bacteria</taxon>
        <taxon>Bacillati</taxon>
        <taxon>Actinomycetota</taxon>
        <taxon>Actinomycetes</taxon>
        <taxon>Propionibacteriales</taxon>
        <taxon>Propionibacteriaceae</taxon>
        <taxon>Luteococcus</taxon>
    </lineage>
</organism>
<dbReference type="EMBL" id="JBHUFZ010000026">
    <property type="protein sequence ID" value="MFD1890782.1"/>
    <property type="molecule type" value="Genomic_DNA"/>
</dbReference>
<evidence type="ECO:0000259" key="3">
    <source>
        <dbReference type="Pfam" id="PF13180"/>
    </source>
</evidence>
<gene>
    <name evidence="4" type="ORF">ACFSCS_11400</name>
</gene>
<dbReference type="SUPFAM" id="SSF50156">
    <property type="entry name" value="PDZ domain-like"/>
    <property type="match status" value="1"/>
</dbReference>
<dbReference type="InterPro" id="IPR027065">
    <property type="entry name" value="Lon_Prtase"/>
</dbReference>
<protein>
    <submittedName>
        <fullName evidence="4">PDZ domain-containing protein</fullName>
    </submittedName>
</protein>
<keyword evidence="1" id="KW-0812">Transmembrane</keyword>
<name>A0ABW4RWX7_9ACTN</name>
<feature type="domain" description="PDZ" evidence="3">
    <location>
        <begin position="168"/>
        <end position="230"/>
    </location>
</feature>
<evidence type="ECO:0000313" key="5">
    <source>
        <dbReference type="Proteomes" id="UP001597326"/>
    </source>
</evidence>
<reference evidence="5" key="1">
    <citation type="journal article" date="2019" name="Int. J. Syst. Evol. Microbiol.">
        <title>The Global Catalogue of Microorganisms (GCM) 10K type strain sequencing project: providing services to taxonomists for standard genome sequencing and annotation.</title>
        <authorList>
            <consortium name="The Broad Institute Genomics Platform"/>
            <consortium name="The Broad Institute Genome Sequencing Center for Infectious Disease"/>
            <person name="Wu L."/>
            <person name="Ma J."/>
        </authorList>
    </citation>
    <scope>NUCLEOTIDE SEQUENCE [LARGE SCALE GENOMIC DNA]</scope>
    <source>
        <strain evidence="5">CAIM 431</strain>
    </source>
</reference>
<dbReference type="Gene3D" id="3.30.230.10">
    <property type="match status" value="1"/>
</dbReference>
<dbReference type="Pfam" id="PF13180">
    <property type="entry name" value="PDZ_2"/>
    <property type="match status" value="1"/>
</dbReference>
<dbReference type="PANTHER" id="PTHR10046">
    <property type="entry name" value="ATP DEPENDENT LON PROTEASE FAMILY MEMBER"/>
    <property type="match status" value="1"/>
</dbReference>
<keyword evidence="1" id="KW-0472">Membrane</keyword>
<sequence length="372" mass="39196">MESPGLSLRRGAVRPRAGASRLGPVTPQTWTAIVSAACFVVLAVLLAVVRVPFVAWRPGTTIDLLGNNSQGRPALEVEGIKTYPVQGELRMTTVSVTRVNSHLSLPEALWAYWMPNRDVLVRDSVYAPNKSAQQVESDQVAMMDTSRKDAEVAALRAAGQPVQVMPQIRSVGVAGPSFNKLQPGDLIERVDQTEVRQPADVAAIVAKHAVGDPVVLSVLRDGKSSDVTVTTVSSNKDKKKPVIGIVSQEGYLYSPRVTYGIDPQVVGPSAGLVFSLAIYDRITEAQLVAGRKVAGTGTISADGTVGGIGGIQEKIAGAEDAGSQIFLVPAPNCIDIEGVSTDMTLVKVTTLADAVSSLKALREDPKAQVPGC</sequence>
<evidence type="ECO:0000259" key="2">
    <source>
        <dbReference type="Pfam" id="PF05362"/>
    </source>
</evidence>
<dbReference type="Gene3D" id="2.30.42.10">
    <property type="match status" value="1"/>
</dbReference>
<dbReference type="Pfam" id="PF05362">
    <property type="entry name" value="Lon_C"/>
    <property type="match status" value="1"/>
</dbReference>
<dbReference type="InterPro" id="IPR008269">
    <property type="entry name" value="Lon_proteolytic"/>
</dbReference>
<dbReference type="RefSeq" id="WP_343874097.1">
    <property type="nucleotide sequence ID" value="NZ_BAAAIX010000025.1"/>
</dbReference>
<keyword evidence="5" id="KW-1185">Reference proteome</keyword>
<keyword evidence="1" id="KW-1133">Transmembrane helix</keyword>
<evidence type="ECO:0000313" key="4">
    <source>
        <dbReference type="EMBL" id="MFD1890782.1"/>
    </source>
</evidence>
<feature type="transmembrane region" description="Helical" evidence="1">
    <location>
        <begin position="30"/>
        <end position="49"/>
    </location>
</feature>
<accession>A0ABW4RWX7</accession>
<dbReference type="InterPro" id="IPR014721">
    <property type="entry name" value="Ribsml_uS5_D2-typ_fold_subgr"/>
</dbReference>
<evidence type="ECO:0000256" key="1">
    <source>
        <dbReference type="SAM" id="Phobius"/>
    </source>
</evidence>
<dbReference type="InterPro" id="IPR036034">
    <property type="entry name" value="PDZ_sf"/>
</dbReference>
<dbReference type="InterPro" id="IPR001478">
    <property type="entry name" value="PDZ"/>
</dbReference>
<feature type="domain" description="Lon proteolytic" evidence="2">
    <location>
        <begin position="267"/>
        <end position="345"/>
    </location>
</feature>
<comment type="caution">
    <text evidence="4">The sequence shown here is derived from an EMBL/GenBank/DDBJ whole genome shotgun (WGS) entry which is preliminary data.</text>
</comment>
<dbReference type="Proteomes" id="UP001597326">
    <property type="component" value="Unassembled WGS sequence"/>
</dbReference>